<dbReference type="PROSITE" id="PS50011">
    <property type="entry name" value="PROTEIN_KINASE_DOM"/>
    <property type="match status" value="1"/>
</dbReference>
<dbReference type="EMBL" id="CAJGYM010000003">
    <property type="protein sequence ID" value="CAD6185821.1"/>
    <property type="molecule type" value="Genomic_DNA"/>
</dbReference>
<dbReference type="InterPro" id="IPR050198">
    <property type="entry name" value="Non-receptor_tyrosine_kinases"/>
</dbReference>
<evidence type="ECO:0000259" key="4">
    <source>
        <dbReference type="PROSITE" id="PS50011"/>
    </source>
</evidence>
<sequence length="453" mass="51714">MSEIEDEVQVSEFSESETSEKEEDDPLEWVESLLCFHGFLTTFDLLYFVENAGDFLIWTSEYDGKVQILITVGVSLDQWRAEQNNRFSEEKIQTLEDYDEPAVMQRTYLIGKDERGYSIEDLYFFNNIQDLYDFYVFGGQKIGGEDETLGSGVYGDVFLANLHNPSISNEKGVVKTILRRLNHPNIILLYGWAYDKKPLMFVLEYMEAGSLAEYLEENFMNTSTKRLMNFCVDVAKGLEYIHSEDFLLRDVAIRNCHVHSNGTVKISDFSLAVDSSAYRISKTENLPTRYFAPETLIDYIFTTDSDVYSFGVLMYEVFSGGEMPYPDLTAAEAREMIIEGGTNSLEGRMPLGCRDWIKTFLWAFDPDDRFGMEQIVEFFEEKASETTRLSISTNFKRATTEELGSTLGGSGDTLGSSKSLDSGTSKRRGSGIHRTRRQDVFEEFSPVQETLEE</sequence>
<dbReference type="GO" id="GO:0004672">
    <property type="term" value="F:protein kinase activity"/>
    <property type="evidence" value="ECO:0007669"/>
    <property type="project" value="InterPro"/>
</dbReference>
<name>A0A8S1GSB8_9PELO</name>
<evidence type="ECO:0000313" key="5">
    <source>
        <dbReference type="EMBL" id="CAD6185821.1"/>
    </source>
</evidence>
<dbReference type="InterPro" id="IPR011009">
    <property type="entry name" value="Kinase-like_dom_sf"/>
</dbReference>
<feature type="region of interest" description="Disordered" evidence="3">
    <location>
        <begin position="1"/>
        <end position="25"/>
    </location>
</feature>
<dbReference type="InterPro" id="IPR001245">
    <property type="entry name" value="Ser-Thr/Tyr_kinase_cat_dom"/>
</dbReference>
<dbReference type="AlphaFoldDB" id="A0A8S1GSB8"/>
<feature type="compositionally biased region" description="Low complexity" evidence="3">
    <location>
        <begin position="413"/>
        <end position="423"/>
    </location>
</feature>
<comment type="caution">
    <text evidence="5">The sequence shown here is derived from an EMBL/GenBank/DDBJ whole genome shotgun (WGS) entry which is preliminary data.</text>
</comment>
<evidence type="ECO:0000256" key="2">
    <source>
        <dbReference type="ARBA" id="ARBA00022840"/>
    </source>
</evidence>
<organism evidence="5 6">
    <name type="scientific">Caenorhabditis auriculariae</name>
    <dbReference type="NCBI Taxonomy" id="2777116"/>
    <lineage>
        <taxon>Eukaryota</taxon>
        <taxon>Metazoa</taxon>
        <taxon>Ecdysozoa</taxon>
        <taxon>Nematoda</taxon>
        <taxon>Chromadorea</taxon>
        <taxon>Rhabditida</taxon>
        <taxon>Rhabditina</taxon>
        <taxon>Rhabditomorpha</taxon>
        <taxon>Rhabditoidea</taxon>
        <taxon>Rhabditidae</taxon>
        <taxon>Peloderinae</taxon>
        <taxon>Caenorhabditis</taxon>
    </lineage>
</organism>
<proteinExistence type="predicted"/>
<gene>
    <name evidence="5" type="ORF">CAUJ_LOCUS1740</name>
</gene>
<dbReference type="Proteomes" id="UP000835052">
    <property type="component" value="Unassembled WGS sequence"/>
</dbReference>
<dbReference type="Pfam" id="PF07714">
    <property type="entry name" value="PK_Tyr_Ser-Thr"/>
    <property type="match status" value="1"/>
</dbReference>
<protein>
    <recommendedName>
        <fullName evidence="4">Protein kinase domain-containing protein</fullName>
    </recommendedName>
</protein>
<feature type="region of interest" description="Disordered" evidence="3">
    <location>
        <begin position="402"/>
        <end position="453"/>
    </location>
</feature>
<dbReference type="GO" id="GO:0005524">
    <property type="term" value="F:ATP binding"/>
    <property type="evidence" value="ECO:0007669"/>
    <property type="project" value="UniProtKB-KW"/>
</dbReference>
<keyword evidence="2" id="KW-0067">ATP-binding</keyword>
<accession>A0A8S1GSB8</accession>
<feature type="compositionally biased region" description="Basic residues" evidence="3">
    <location>
        <begin position="425"/>
        <end position="436"/>
    </location>
</feature>
<dbReference type="PRINTS" id="PR00109">
    <property type="entry name" value="TYRKINASE"/>
</dbReference>
<evidence type="ECO:0000256" key="3">
    <source>
        <dbReference type="SAM" id="MobiDB-lite"/>
    </source>
</evidence>
<evidence type="ECO:0000313" key="6">
    <source>
        <dbReference type="Proteomes" id="UP000835052"/>
    </source>
</evidence>
<dbReference type="Gene3D" id="1.10.510.10">
    <property type="entry name" value="Transferase(Phosphotransferase) domain 1"/>
    <property type="match status" value="1"/>
</dbReference>
<evidence type="ECO:0000256" key="1">
    <source>
        <dbReference type="ARBA" id="ARBA00022741"/>
    </source>
</evidence>
<dbReference type="OrthoDB" id="5915887at2759"/>
<dbReference type="SUPFAM" id="SSF56112">
    <property type="entry name" value="Protein kinase-like (PK-like)"/>
    <property type="match status" value="1"/>
</dbReference>
<reference evidence="5" key="1">
    <citation type="submission" date="2020-10" db="EMBL/GenBank/DDBJ databases">
        <authorList>
            <person name="Kikuchi T."/>
        </authorList>
    </citation>
    <scope>NUCLEOTIDE SEQUENCE</scope>
    <source>
        <strain evidence="5">NKZ352</strain>
    </source>
</reference>
<dbReference type="InterPro" id="IPR000719">
    <property type="entry name" value="Prot_kinase_dom"/>
</dbReference>
<keyword evidence="6" id="KW-1185">Reference proteome</keyword>
<dbReference type="PANTHER" id="PTHR24418">
    <property type="entry name" value="TYROSINE-PROTEIN KINASE"/>
    <property type="match status" value="1"/>
</dbReference>
<feature type="domain" description="Protein kinase" evidence="4">
    <location>
        <begin position="143"/>
        <end position="379"/>
    </location>
</feature>
<keyword evidence="1" id="KW-0547">Nucleotide-binding</keyword>